<dbReference type="AlphaFoldDB" id="A0A392TGF0"/>
<name>A0A392TGF0_9FABA</name>
<organism evidence="1 2">
    <name type="scientific">Trifolium medium</name>
    <dbReference type="NCBI Taxonomy" id="97028"/>
    <lineage>
        <taxon>Eukaryota</taxon>
        <taxon>Viridiplantae</taxon>
        <taxon>Streptophyta</taxon>
        <taxon>Embryophyta</taxon>
        <taxon>Tracheophyta</taxon>
        <taxon>Spermatophyta</taxon>
        <taxon>Magnoliopsida</taxon>
        <taxon>eudicotyledons</taxon>
        <taxon>Gunneridae</taxon>
        <taxon>Pentapetalae</taxon>
        <taxon>rosids</taxon>
        <taxon>fabids</taxon>
        <taxon>Fabales</taxon>
        <taxon>Fabaceae</taxon>
        <taxon>Papilionoideae</taxon>
        <taxon>50 kb inversion clade</taxon>
        <taxon>NPAAA clade</taxon>
        <taxon>Hologalegina</taxon>
        <taxon>IRL clade</taxon>
        <taxon>Trifolieae</taxon>
        <taxon>Trifolium</taxon>
    </lineage>
</organism>
<evidence type="ECO:0000313" key="1">
    <source>
        <dbReference type="EMBL" id="MCI59487.1"/>
    </source>
</evidence>
<accession>A0A392TGF0</accession>
<comment type="caution">
    <text evidence="1">The sequence shown here is derived from an EMBL/GenBank/DDBJ whole genome shotgun (WGS) entry which is preliminary data.</text>
</comment>
<evidence type="ECO:0000313" key="2">
    <source>
        <dbReference type="Proteomes" id="UP000265520"/>
    </source>
</evidence>
<sequence>KQDNFIVGVGVELQHLPAITIQI</sequence>
<reference evidence="1 2" key="1">
    <citation type="journal article" date="2018" name="Front. Plant Sci.">
        <title>Red Clover (Trifolium pratense) and Zigzag Clover (T. medium) - A Picture of Genomic Similarities and Differences.</title>
        <authorList>
            <person name="Dluhosova J."/>
            <person name="Istvanek J."/>
            <person name="Nedelnik J."/>
            <person name="Repkova J."/>
        </authorList>
    </citation>
    <scope>NUCLEOTIDE SEQUENCE [LARGE SCALE GENOMIC DNA]</scope>
    <source>
        <strain evidence="2">cv. 10/8</strain>
        <tissue evidence="1">Leaf</tissue>
    </source>
</reference>
<dbReference type="EMBL" id="LXQA010564529">
    <property type="protein sequence ID" value="MCI59487.1"/>
    <property type="molecule type" value="Genomic_DNA"/>
</dbReference>
<keyword evidence="2" id="KW-1185">Reference proteome</keyword>
<proteinExistence type="predicted"/>
<dbReference type="Proteomes" id="UP000265520">
    <property type="component" value="Unassembled WGS sequence"/>
</dbReference>
<feature type="non-terminal residue" evidence="1">
    <location>
        <position position="1"/>
    </location>
</feature>
<protein>
    <submittedName>
        <fullName evidence="1">Uncharacterized protein</fullName>
    </submittedName>
</protein>